<dbReference type="EMBL" id="CAJVCH010367693">
    <property type="protein sequence ID" value="CAG7816344.1"/>
    <property type="molecule type" value="Genomic_DNA"/>
</dbReference>
<dbReference type="AlphaFoldDB" id="A0A8J2PJJ6"/>
<evidence type="ECO:0000313" key="3">
    <source>
        <dbReference type="Proteomes" id="UP000708208"/>
    </source>
</evidence>
<feature type="region of interest" description="Disordered" evidence="1">
    <location>
        <begin position="1"/>
        <end position="21"/>
    </location>
</feature>
<gene>
    <name evidence="2" type="ORF">AFUS01_LOCUS26969</name>
</gene>
<dbReference type="Proteomes" id="UP000708208">
    <property type="component" value="Unassembled WGS sequence"/>
</dbReference>
<evidence type="ECO:0000256" key="1">
    <source>
        <dbReference type="SAM" id="MobiDB-lite"/>
    </source>
</evidence>
<accession>A0A8J2PJJ6</accession>
<reference evidence="2" key="1">
    <citation type="submission" date="2021-06" db="EMBL/GenBank/DDBJ databases">
        <authorList>
            <person name="Hodson N. C."/>
            <person name="Mongue J. A."/>
            <person name="Jaron S. K."/>
        </authorList>
    </citation>
    <scope>NUCLEOTIDE SEQUENCE</scope>
</reference>
<keyword evidence="3" id="KW-1185">Reference proteome</keyword>
<proteinExistence type="predicted"/>
<comment type="caution">
    <text evidence="2">The sequence shown here is derived from an EMBL/GenBank/DDBJ whole genome shotgun (WGS) entry which is preliminary data.</text>
</comment>
<protein>
    <submittedName>
        <fullName evidence="2">Uncharacterized protein</fullName>
    </submittedName>
</protein>
<sequence length="83" mass="9337">MSESEDEVTHVEDDYPDTLNPNEIKQTKMDFLLRLDINSASTITSLASLQVDVKTSKTSLNNLSKDLQFLKATLVLHTKRPTT</sequence>
<name>A0A8J2PJJ6_9HEXA</name>
<evidence type="ECO:0000313" key="2">
    <source>
        <dbReference type="EMBL" id="CAG7816344.1"/>
    </source>
</evidence>
<organism evidence="2 3">
    <name type="scientific">Allacma fusca</name>
    <dbReference type="NCBI Taxonomy" id="39272"/>
    <lineage>
        <taxon>Eukaryota</taxon>
        <taxon>Metazoa</taxon>
        <taxon>Ecdysozoa</taxon>
        <taxon>Arthropoda</taxon>
        <taxon>Hexapoda</taxon>
        <taxon>Collembola</taxon>
        <taxon>Symphypleona</taxon>
        <taxon>Sminthuridae</taxon>
        <taxon>Allacma</taxon>
    </lineage>
</organism>